<proteinExistence type="predicted"/>
<dbReference type="EMBL" id="CM055096">
    <property type="protein sequence ID" value="KAJ7555462.1"/>
    <property type="molecule type" value="Genomic_DNA"/>
</dbReference>
<evidence type="ECO:0000313" key="1">
    <source>
        <dbReference type="EMBL" id="KAJ7555462.1"/>
    </source>
</evidence>
<reference evidence="2" key="1">
    <citation type="journal article" date="2024" name="Proc. Natl. Acad. Sci. U.S.A.">
        <title>Extraordinary preservation of gene collinearity over three hundred million years revealed in homosporous lycophytes.</title>
        <authorList>
            <person name="Li C."/>
            <person name="Wickell D."/>
            <person name="Kuo L.Y."/>
            <person name="Chen X."/>
            <person name="Nie B."/>
            <person name="Liao X."/>
            <person name="Peng D."/>
            <person name="Ji J."/>
            <person name="Jenkins J."/>
            <person name="Williams M."/>
            <person name="Shu S."/>
            <person name="Plott C."/>
            <person name="Barry K."/>
            <person name="Rajasekar S."/>
            <person name="Grimwood J."/>
            <person name="Han X."/>
            <person name="Sun S."/>
            <person name="Hou Z."/>
            <person name="He W."/>
            <person name="Dai G."/>
            <person name="Sun C."/>
            <person name="Schmutz J."/>
            <person name="Leebens-Mack J.H."/>
            <person name="Li F.W."/>
            <person name="Wang L."/>
        </authorList>
    </citation>
    <scope>NUCLEOTIDE SEQUENCE [LARGE SCALE GENOMIC DNA]</scope>
    <source>
        <strain evidence="2">cv. PW_Plant_1</strain>
    </source>
</reference>
<accession>A0ACC2DMF1</accession>
<sequence>MHTTVCSNINRVKKLDYDSIESLCGALQLVLPRSDYQFWCFSTGSFQSFLPCSSVLPCLVAACFLVSAFALSPMRFRGVHNHFSDSFGNFPVVFLTSAISQRFSYCFSNFHGVCHQYFSHFPNIFDGFDCFLDFRDFPIIFQTLEVFFLLCFIFRYWKSCFFSSIHTFLIGVHSKSFPQFLAPRFQVCESFFAFFQSVSDFLILQPTVRVLTAGCTSSSTFKQLCEYLS</sequence>
<protein>
    <submittedName>
        <fullName evidence="1">Uncharacterized protein</fullName>
    </submittedName>
</protein>
<dbReference type="Proteomes" id="UP001162992">
    <property type="component" value="Chromosome 5"/>
</dbReference>
<keyword evidence="2" id="KW-1185">Reference proteome</keyword>
<evidence type="ECO:0000313" key="2">
    <source>
        <dbReference type="Proteomes" id="UP001162992"/>
    </source>
</evidence>
<gene>
    <name evidence="1" type="ORF">O6H91_05G039100</name>
</gene>
<organism evidence="1 2">
    <name type="scientific">Diphasiastrum complanatum</name>
    <name type="common">Issler's clubmoss</name>
    <name type="synonym">Lycopodium complanatum</name>
    <dbReference type="NCBI Taxonomy" id="34168"/>
    <lineage>
        <taxon>Eukaryota</taxon>
        <taxon>Viridiplantae</taxon>
        <taxon>Streptophyta</taxon>
        <taxon>Embryophyta</taxon>
        <taxon>Tracheophyta</taxon>
        <taxon>Lycopodiopsida</taxon>
        <taxon>Lycopodiales</taxon>
        <taxon>Lycopodiaceae</taxon>
        <taxon>Lycopodioideae</taxon>
        <taxon>Diphasiastrum</taxon>
    </lineage>
</organism>
<comment type="caution">
    <text evidence="1">The sequence shown here is derived from an EMBL/GenBank/DDBJ whole genome shotgun (WGS) entry which is preliminary data.</text>
</comment>
<name>A0ACC2DMF1_DIPCM</name>